<feature type="domain" description="FAD/NAD(P)-binding" evidence="11">
    <location>
        <begin position="395"/>
        <end position="620"/>
    </location>
</feature>
<keyword evidence="4" id="KW-0285">Flavoprotein</keyword>
<keyword evidence="7" id="KW-0560">Oxidoreductase</keyword>
<keyword evidence="13" id="KW-1185">Reference proteome</keyword>
<evidence type="ECO:0000256" key="1">
    <source>
        <dbReference type="ARBA" id="ARBA00001917"/>
    </source>
</evidence>
<dbReference type="InterPro" id="IPR023753">
    <property type="entry name" value="FAD/NAD-binding_dom"/>
</dbReference>
<dbReference type="PANTHER" id="PTHR42917:SF2">
    <property type="entry name" value="2,4-DIENOYL-COA REDUCTASE [(2E)-ENOYL-COA-PRODUCING]"/>
    <property type="match status" value="1"/>
</dbReference>
<gene>
    <name evidence="12" type="ORF">FE839_20200</name>
</gene>
<dbReference type="SUPFAM" id="SSF51905">
    <property type="entry name" value="FAD/NAD(P)-binding domain"/>
    <property type="match status" value="1"/>
</dbReference>
<dbReference type="Pfam" id="PF07992">
    <property type="entry name" value="Pyr_redox_2"/>
    <property type="match status" value="1"/>
</dbReference>
<evidence type="ECO:0000313" key="13">
    <source>
        <dbReference type="Proteomes" id="UP000307430"/>
    </source>
</evidence>
<dbReference type="PANTHER" id="PTHR42917">
    <property type="entry name" value="2,4-DIENOYL-COA REDUCTASE"/>
    <property type="match status" value="1"/>
</dbReference>
<dbReference type="InterPro" id="IPR013785">
    <property type="entry name" value="Aldolase_TIM"/>
</dbReference>
<dbReference type="Gene3D" id="3.20.20.70">
    <property type="entry name" value="Aldolase class I"/>
    <property type="match status" value="1"/>
</dbReference>
<evidence type="ECO:0000256" key="5">
    <source>
        <dbReference type="ARBA" id="ARBA00022643"/>
    </source>
</evidence>
<dbReference type="GO" id="GO:0016491">
    <property type="term" value="F:oxidoreductase activity"/>
    <property type="evidence" value="ECO:0007669"/>
    <property type="project" value="UniProtKB-KW"/>
</dbReference>
<evidence type="ECO:0000256" key="6">
    <source>
        <dbReference type="ARBA" id="ARBA00022723"/>
    </source>
</evidence>
<dbReference type="Gene3D" id="3.40.50.720">
    <property type="entry name" value="NAD(P)-binding Rossmann-like Domain"/>
    <property type="match status" value="1"/>
</dbReference>
<protein>
    <submittedName>
        <fullName evidence="12">FAD-binding protein</fullName>
    </submittedName>
</protein>
<name>A0A5R9LD81_9ENTR</name>
<organism evidence="12 13">
    <name type="scientific">Klebsiella indica</name>
    <dbReference type="NCBI Taxonomy" id="2582917"/>
    <lineage>
        <taxon>Bacteria</taxon>
        <taxon>Pseudomonadati</taxon>
        <taxon>Pseudomonadota</taxon>
        <taxon>Gammaproteobacteria</taxon>
        <taxon>Enterobacterales</taxon>
        <taxon>Enterobacteriaceae</taxon>
        <taxon>Klebsiella/Raoultella group</taxon>
        <taxon>Klebsiella</taxon>
    </lineage>
</organism>
<dbReference type="Proteomes" id="UP000307430">
    <property type="component" value="Unassembled WGS sequence"/>
</dbReference>
<dbReference type="GO" id="GO:0010181">
    <property type="term" value="F:FMN binding"/>
    <property type="evidence" value="ECO:0007669"/>
    <property type="project" value="InterPro"/>
</dbReference>
<dbReference type="Gene3D" id="3.50.50.60">
    <property type="entry name" value="FAD/NAD(P)-binding domain"/>
    <property type="match status" value="1"/>
</dbReference>
<evidence type="ECO:0000313" key="12">
    <source>
        <dbReference type="EMBL" id="TLV10710.1"/>
    </source>
</evidence>
<dbReference type="AlphaFoldDB" id="A0A5R9LD81"/>
<dbReference type="PRINTS" id="PR00368">
    <property type="entry name" value="FADPNR"/>
</dbReference>
<evidence type="ECO:0000256" key="3">
    <source>
        <dbReference type="ARBA" id="ARBA00011048"/>
    </source>
</evidence>
<reference evidence="12 13" key="1">
    <citation type="submission" date="2019-05" db="EMBL/GenBank/DDBJ databases">
        <title>Genome sequence of Klebsiella sp strain TOUT106.</title>
        <authorList>
            <person name="Rahi P."/>
            <person name="Chaudhari D."/>
        </authorList>
    </citation>
    <scope>NUCLEOTIDE SEQUENCE [LARGE SCALE GENOMIC DNA]</scope>
    <source>
        <strain evidence="12 13">TOUT106</strain>
    </source>
</reference>
<proteinExistence type="inferred from homology"/>
<sequence>MSIYPHIFTPLKIKKTVFKNRIFASPVTTNRIAIGGEPTQEGIDAYETRARGGFGQVTLTECFTDFEHGARHEHGLDLVSPGLTTHHMESIYILAESIKAHGAVASIQFNHVGGVNHPDAIGGRNPIGPSAFIRPDGVHVDEMDEDMIYHVADNYAIACASAKAMGFDMVMLHGGHGWLLSQFTSPLSNKRKDKWGGSLENRARFARLVLDTVRQRVGEDFLIEYRVSGDERVPGGMGLPETIEFCQMIEDKVDLIHVTSGIYHSHVETKAFSSMFDDHGCNLSLATAIKKNVSVPVVAVGGFNDPEHIERVLAEGLCDVVALGRQQFADPEFVNKAREGRANEIAPCLRCSCFNPLSPDPSKRPCAIPFMCTVNPWSGRELRLRWQPAPRASKNVLVVGAGVSGLYAAITAAERGHTVTLAEKSDKPGGLLWFTDIDPHKRDFARYRNSLVVRAKKAGVLFEMNTEVTREYIAQRHPDAVICCVGSTPKIPAIPGIEHAHHALFAYSDLDKIGDDIIMIGGGLTGSEIALYLAEKGKHVHLLEMRHDLAIEGNDSHRRALLPRMKNNKNLSWDLNVKVCQVTDNGVIFLRKDNEEVFCPAQTVLYAAGMQPRDNVVNELRYTVDVFTAAGDCVRPRFILDATYEGMCAAFDI</sequence>
<evidence type="ECO:0000259" key="10">
    <source>
        <dbReference type="Pfam" id="PF00724"/>
    </source>
</evidence>
<dbReference type="SUPFAM" id="SSF51395">
    <property type="entry name" value="FMN-linked oxidoreductases"/>
    <property type="match status" value="1"/>
</dbReference>
<evidence type="ECO:0000256" key="8">
    <source>
        <dbReference type="ARBA" id="ARBA00023004"/>
    </source>
</evidence>
<dbReference type="GO" id="GO:0051536">
    <property type="term" value="F:iron-sulfur cluster binding"/>
    <property type="evidence" value="ECO:0007669"/>
    <property type="project" value="UniProtKB-KW"/>
</dbReference>
<dbReference type="GO" id="GO:0046872">
    <property type="term" value="F:metal ion binding"/>
    <property type="evidence" value="ECO:0007669"/>
    <property type="project" value="UniProtKB-KW"/>
</dbReference>
<comment type="cofactor">
    <cofactor evidence="1">
        <name>FMN</name>
        <dbReference type="ChEBI" id="CHEBI:58210"/>
    </cofactor>
</comment>
<feature type="domain" description="NADH:flavin oxidoreductase/NADH oxidase N-terminal" evidence="10">
    <location>
        <begin position="7"/>
        <end position="343"/>
    </location>
</feature>
<keyword evidence="9" id="KW-0411">Iron-sulfur</keyword>
<dbReference type="InterPro" id="IPR036188">
    <property type="entry name" value="FAD/NAD-bd_sf"/>
</dbReference>
<dbReference type="Pfam" id="PF00724">
    <property type="entry name" value="Oxidored_FMN"/>
    <property type="match status" value="1"/>
</dbReference>
<keyword evidence="5" id="KW-0288">FMN</keyword>
<comment type="similarity">
    <text evidence="3">In the N-terminal section; belongs to the NADH:flavin oxidoreductase/NADH oxidase family.</text>
</comment>
<evidence type="ECO:0000259" key="11">
    <source>
        <dbReference type="Pfam" id="PF07992"/>
    </source>
</evidence>
<keyword evidence="6" id="KW-0479">Metal-binding</keyword>
<dbReference type="InterPro" id="IPR051793">
    <property type="entry name" value="NADH:flavin_oxidoreductase"/>
</dbReference>
<keyword evidence="8" id="KW-0408">Iron</keyword>
<evidence type="ECO:0000256" key="2">
    <source>
        <dbReference type="ARBA" id="ARBA00001966"/>
    </source>
</evidence>
<dbReference type="CDD" id="cd02803">
    <property type="entry name" value="OYE_like_FMN_family"/>
    <property type="match status" value="1"/>
</dbReference>
<evidence type="ECO:0000256" key="7">
    <source>
        <dbReference type="ARBA" id="ARBA00023002"/>
    </source>
</evidence>
<comment type="cofactor">
    <cofactor evidence="2">
        <name>[4Fe-4S] cluster</name>
        <dbReference type="ChEBI" id="CHEBI:49883"/>
    </cofactor>
</comment>
<accession>A0A5R9LD81</accession>
<dbReference type="RefSeq" id="WP_138362564.1">
    <property type="nucleotide sequence ID" value="NZ_VCHQ01000027.1"/>
</dbReference>
<dbReference type="EMBL" id="VCHQ01000027">
    <property type="protein sequence ID" value="TLV10710.1"/>
    <property type="molecule type" value="Genomic_DNA"/>
</dbReference>
<evidence type="ECO:0000256" key="4">
    <source>
        <dbReference type="ARBA" id="ARBA00022630"/>
    </source>
</evidence>
<evidence type="ECO:0000256" key="9">
    <source>
        <dbReference type="ARBA" id="ARBA00023014"/>
    </source>
</evidence>
<comment type="caution">
    <text evidence="12">The sequence shown here is derived from an EMBL/GenBank/DDBJ whole genome shotgun (WGS) entry which is preliminary data.</text>
</comment>
<dbReference type="InterPro" id="IPR001155">
    <property type="entry name" value="OxRdtase_FMN_N"/>
</dbReference>